<evidence type="ECO:0000313" key="2">
    <source>
        <dbReference type="Proteomes" id="UP000317243"/>
    </source>
</evidence>
<sequence>MPASIESPRLFHQQLCFLRNNREFTEKWSRLHQDVASNKTLATFFYYLKFVLWSFSRCDVVVAVAVDEFSNQKTTRVEDRVSVEF</sequence>
<protein>
    <submittedName>
        <fullName evidence="1">Uncharacterized protein</fullName>
    </submittedName>
</protein>
<dbReference type="AlphaFoldDB" id="A0A5C5WQM5"/>
<evidence type="ECO:0000313" key="1">
    <source>
        <dbReference type="EMBL" id="TWT52092.1"/>
    </source>
</evidence>
<dbReference type="EMBL" id="SIHI01000008">
    <property type="protein sequence ID" value="TWT52092.1"/>
    <property type="molecule type" value="Genomic_DNA"/>
</dbReference>
<keyword evidence="2" id="KW-1185">Reference proteome</keyword>
<reference evidence="1 2" key="1">
    <citation type="submission" date="2019-02" db="EMBL/GenBank/DDBJ databases">
        <title>Deep-cultivation of Planctomycetes and their phenomic and genomic characterization uncovers novel biology.</title>
        <authorList>
            <person name="Wiegand S."/>
            <person name="Jogler M."/>
            <person name="Boedeker C."/>
            <person name="Pinto D."/>
            <person name="Vollmers J."/>
            <person name="Rivas-Marin E."/>
            <person name="Kohn T."/>
            <person name="Peeters S.H."/>
            <person name="Heuer A."/>
            <person name="Rast P."/>
            <person name="Oberbeckmann S."/>
            <person name="Bunk B."/>
            <person name="Jeske O."/>
            <person name="Meyerdierks A."/>
            <person name="Storesund J.E."/>
            <person name="Kallscheuer N."/>
            <person name="Luecker S."/>
            <person name="Lage O.M."/>
            <person name="Pohl T."/>
            <person name="Merkel B.J."/>
            <person name="Hornburger P."/>
            <person name="Mueller R.-W."/>
            <person name="Bruemmer F."/>
            <person name="Labrenz M."/>
            <person name="Spormann A.M."/>
            <person name="Op Den Camp H."/>
            <person name="Overmann J."/>
            <person name="Amann R."/>
            <person name="Jetten M.S.M."/>
            <person name="Mascher T."/>
            <person name="Medema M.H."/>
            <person name="Devos D.P."/>
            <person name="Kaster A.-K."/>
            <person name="Ovreas L."/>
            <person name="Rohde M."/>
            <person name="Galperin M.Y."/>
            <person name="Jogler C."/>
        </authorList>
    </citation>
    <scope>NUCLEOTIDE SEQUENCE [LARGE SCALE GENOMIC DNA]</scope>
    <source>
        <strain evidence="1 2">KOR42</strain>
    </source>
</reference>
<name>A0A5C5WQM5_9PLAN</name>
<proteinExistence type="predicted"/>
<gene>
    <name evidence="1" type="ORF">KOR42_31890</name>
</gene>
<accession>A0A5C5WQM5</accession>
<organism evidence="1 2">
    <name type="scientific">Thalassoglobus neptunius</name>
    <dbReference type="NCBI Taxonomy" id="1938619"/>
    <lineage>
        <taxon>Bacteria</taxon>
        <taxon>Pseudomonadati</taxon>
        <taxon>Planctomycetota</taxon>
        <taxon>Planctomycetia</taxon>
        <taxon>Planctomycetales</taxon>
        <taxon>Planctomycetaceae</taxon>
        <taxon>Thalassoglobus</taxon>
    </lineage>
</organism>
<dbReference type="Proteomes" id="UP000317243">
    <property type="component" value="Unassembled WGS sequence"/>
</dbReference>
<comment type="caution">
    <text evidence="1">The sequence shown here is derived from an EMBL/GenBank/DDBJ whole genome shotgun (WGS) entry which is preliminary data.</text>
</comment>